<keyword evidence="2" id="KW-1185">Reference proteome</keyword>
<accession>A0AAD4GSN2</accession>
<dbReference type="InterPro" id="IPR025533">
    <property type="entry name" value="DUF4419"/>
</dbReference>
<evidence type="ECO:0000313" key="2">
    <source>
        <dbReference type="Proteomes" id="UP001194746"/>
    </source>
</evidence>
<comment type="caution">
    <text evidence="1">The sequence shown here is derived from an EMBL/GenBank/DDBJ whole genome shotgun (WGS) entry which is preliminary data.</text>
</comment>
<reference evidence="1" key="2">
    <citation type="submission" date="2020-02" db="EMBL/GenBank/DDBJ databases">
        <authorList>
            <person name="Gilchrist C.L.M."/>
            <person name="Chooi Y.-H."/>
        </authorList>
    </citation>
    <scope>NUCLEOTIDE SEQUENCE</scope>
    <source>
        <strain evidence="1">MST-FP2251</strain>
    </source>
</reference>
<protein>
    <submittedName>
        <fullName evidence="1">Uncharacterized protein</fullName>
    </submittedName>
</protein>
<organism evidence="1 2">
    <name type="scientific">Aspergillus nanangensis</name>
    <dbReference type="NCBI Taxonomy" id="2582783"/>
    <lineage>
        <taxon>Eukaryota</taxon>
        <taxon>Fungi</taxon>
        <taxon>Dikarya</taxon>
        <taxon>Ascomycota</taxon>
        <taxon>Pezizomycotina</taxon>
        <taxon>Eurotiomycetes</taxon>
        <taxon>Eurotiomycetidae</taxon>
        <taxon>Eurotiales</taxon>
        <taxon>Aspergillaceae</taxon>
        <taxon>Aspergillus</taxon>
        <taxon>Aspergillus subgen. Circumdati</taxon>
    </lineage>
</organism>
<dbReference type="PANTHER" id="PTHR31252:SF11">
    <property type="entry name" value="DUF4419 DOMAIN-CONTAINING PROTEIN"/>
    <property type="match status" value="1"/>
</dbReference>
<proteinExistence type="predicted"/>
<dbReference type="Proteomes" id="UP001194746">
    <property type="component" value="Unassembled WGS sequence"/>
</dbReference>
<gene>
    <name evidence="1" type="ORF">FE257_008432</name>
</gene>
<name>A0AAD4GSN2_ASPNN</name>
<dbReference type="Pfam" id="PF14388">
    <property type="entry name" value="DUF4419"/>
    <property type="match status" value="1"/>
</dbReference>
<sequence>MPVTLKTANHAARRWASPSVSSVEQLLHNTSPKGYQRCKRIIQSSLTDQVLEENHVSASDNGFVRAVFEAYGYHHHLTLRPEDLWFAILSQLSLYINAHADELRRSFVPRQDQVPLKIQHDIQQPLDFGDLAVRMTDSIATNVVDPQLRSWILPAFSTTTPTDRVVAAVLFMGALQKHHKYVFEIRCGIPTVTLLGERNDWALLESKVDTIFSRFGKEPGEFAALLRPVLRRFVASFDNSRGADVLRFWRTCVHHRPGQSSPDTLSGWITAFCFWDYKGRRLNEEGEFCHVYDDDSLSVLDGNEEDEFCHVFHDDDSLYVLDGVSYHRVPMPDIPSACASVAVDVSFTGKIIKSRMVAGLVGIRATSSGQKVNGSIAPRKYDSLQPRLKGRPGTEEPGLDSIQPYSGWWVAAESVEAEAFEAAKRKVKDGIKALDAMDKPNQRYWLPILYKKLGELRSF</sequence>
<dbReference type="PANTHER" id="PTHR31252">
    <property type="entry name" value="DUF4419 DOMAIN-CONTAINING PROTEIN"/>
    <property type="match status" value="1"/>
</dbReference>
<dbReference type="EMBL" id="VCAU01000044">
    <property type="protein sequence ID" value="KAF9888674.1"/>
    <property type="molecule type" value="Genomic_DNA"/>
</dbReference>
<reference evidence="1" key="1">
    <citation type="journal article" date="2019" name="Beilstein J. Org. Chem.">
        <title>Nanangenines: drimane sesquiterpenoids as the dominant metabolite cohort of a novel Australian fungus, Aspergillus nanangensis.</title>
        <authorList>
            <person name="Lacey H.J."/>
            <person name="Gilchrist C.L.M."/>
            <person name="Crombie A."/>
            <person name="Kalaitzis J.A."/>
            <person name="Vuong D."/>
            <person name="Rutledge P.J."/>
            <person name="Turner P."/>
            <person name="Pitt J.I."/>
            <person name="Lacey E."/>
            <person name="Chooi Y.H."/>
            <person name="Piggott A.M."/>
        </authorList>
    </citation>
    <scope>NUCLEOTIDE SEQUENCE</scope>
    <source>
        <strain evidence="1">MST-FP2251</strain>
    </source>
</reference>
<dbReference type="AlphaFoldDB" id="A0AAD4GSN2"/>
<evidence type="ECO:0000313" key="1">
    <source>
        <dbReference type="EMBL" id="KAF9888674.1"/>
    </source>
</evidence>